<dbReference type="Pfam" id="PF13966">
    <property type="entry name" value="zf-RVT"/>
    <property type="match status" value="1"/>
</dbReference>
<accession>A0A5J9U7D8</accession>
<evidence type="ECO:0000259" key="1">
    <source>
        <dbReference type="Pfam" id="PF13966"/>
    </source>
</evidence>
<protein>
    <recommendedName>
        <fullName evidence="1">Reverse transcriptase zinc-binding domain-containing protein</fullName>
    </recommendedName>
</protein>
<evidence type="ECO:0000313" key="2">
    <source>
        <dbReference type="EMBL" id="TVU19476.1"/>
    </source>
</evidence>
<proteinExistence type="predicted"/>
<gene>
    <name evidence="2" type="ORF">EJB05_35627</name>
</gene>
<sequence>MDGILFLVHERMYYLSFRLERRSRELIHIATHFCDGHCVHSYLLWVASHFLKKDEERISEELNTNARLRSRRANNSGSCPFCGQNEDVPHLFLFCRRARLFWQVILADPLPDSIEQLWDCNLIGPGLASGKLKSTVLTVILWNIWKCRNAKVFRNEEEVNRSVLGRPQGLP</sequence>
<dbReference type="Proteomes" id="UP000324897">
    <property type="component" value="Chromosome 7"/>
</dbReference>
<dbReference type="OrthoDB" id="1657402at2759"/>
<comment type="caution">
    <text evidence="2">The sequence shown here is derived from an EMBL/GenBank/DDBJ whole genome shotgun (WGS) entry which is preliminary data.</text>
</comment>
<dbReference type="Gramene" id="TVU19476">
    <property type="protein sequence ID" value="TVU19476"/>
    <property type="gene ID" value="EJB05_35627"/>
</dbReference>
<feature type="domain" description="Reverse transcriptase zinc-binding" evidence="1">
    <location>
        <begin position="58"/>
        <end position="102"/>
    </location>
</feature>
<dbReference type="InterPro" id="IPR026960">
    <property type="entry name" value="RVT-Znf"/>
</dbReference>
<keyword evidence="3" id="KW-1185">Reference proteome</keyword>
<organism evidence="2 3">
    <name type="scientific">Eragrostis curvula</name>
    <name type="common">weeping love grass</name>
    <dbReference type="NCBI Taxonomy" id="38414"/>
    <lineage>
        <taxon>Eukaryota</taxon>
        <taxon>Viridiplantae</taxon>
        <taxon>Streptophyta</taxon>
        <taxon>Embryophyta</taxon>
        <taxon>Tracheophyta</taxon>
        <taxon>Spermatophyta</taxon>
        <taxon>Magnoliopsida</taxon>
        <taxon>Liliopsida</taxon>
        <taxon>Poales</taxon>
        <taxon>Poaceae</taxon>
        <taxon>PACMAD clade</taxon>
        <taxon>Chloridoideae</taxon>
        <taxon>Eragrostideae</taxon>
        <taxon>Eragrostidinae</taxon>
        <taxon>Eragrostis</taxon>
    </lineage>
</organism>
<reference evidence="2 3" key="1">
    <citation type="journal article" date="2019" name="Sci. Rep.">
        <title>A high-quality genome of Eragrostis curvula grass provides insights into Poaceae evolution and supports new strategies to enhance forage quality.</title>
        <authorList>
            <person name="Carballo J."/>
            <person name="Santos B.A.C.M."/>
            <person name="Zappacosta D."/>
            <person name="Garbus I."/>
            <person name="Selva J.P."/>
            <person name="Gallo C.A."/>
            <person name="Diaz A."/>
            <person name="Albertini E."/>
            <person name="Caccamo M."/>
            <person name="Echenique V."/>
        </authorList>
    </citation>
    <scope>NUCLEOTIDE SEQUENCE [LARGE SCALE GENOMIC DNA]</scope>
    <source>
        <strain evidence="3">cv. Victoria</strain>
        <tissue evidence="2">Leaf</tissue>
    </source>
</reference>
<dbReference type="AlphaFoldDB" id="A0A5J9U7D8"/>
<evidence type="ECO:0000313" key="3">
    <source>
        <dbReference type="Proteomes" id="UP000324897"/>
    </source>
</evidence>
<dbReference type="EMBL" id="RWGY01000029">
    <property type="protein sequence ID" value="TVU19476.1"/>
    <property type="molecule type" value="Genomic_DNA"/>
</dbReference>
<name>A0A5J9U7D8_9POAL</name>